<evidence type="ECO:0000313" key="2">
    <source>
        <dbReference type="EMBL" id="PKU37272.1"/>
    </source>
</evidence>
<sequence>MSTLVNRRKDRKQAQAPNPNCPYCSLVISPLDLSATELFQTEVSLASCPGPDLHSGTEVAIEDRLLLETDPRFSISKPLPALQLLALSPLPPLHYTSEATPVGSRQILRTAKKQSQMIFD</sequence>
<protein>
    <submittedName>
        <fullName evidence="2">Uncharacterized protein</fullName>
    </submittedName>
</protein>
<evidence type="ECO:0000313" key="3">
    <source>
        <dbReference type="Proteomes" id="UP000233556"/>
    </source>
</evidence>
<feature type="compositionally biased region" description="Basic residues" evidence="1">
    <location>
        <begin position="1"/>
        <end position="11"/>
    </location>
</feature>
<proteinExistence type="predicted"/>
<keyword evidence="3" id="KW-1185">Reference proteome</keyword>
<evidence type="ECO:0000256" key="1">
    <source>
        <dbReference type="SAM" id="MobiDB-lite"/>
    </source>
</evidence>
<dbReference type="EMBL" id="KZ507216">
    <property type="protein sequence ID" value="PKU37272.1"/>
    <property type="molecule type" value="Genomic_DNA"/>
</dbReference>
<reference evidence="3" key="1">
    <citation type="submission" date="2017-11" db="EMBL/GenBank/DDBJ databases">
        <authorList>
            <person name="Lima N.C."/>
            <person name="Parody-Merino A.M."/>
            <person name="Battley P.F."/>
            <person name="Fidler A.E."/>
            <person name="Prosdocimi F."/>
        </authorList>
    </citation>
    <scope>NUCLEOTIDE SEQUENCE [LARGE SCALE GENOMIC DNA]</scope>
</reference>
<dbReference type="AlphaFoldDB" id="A0A2I0TU11"/>
<gene>
    <name evidence="2" type="ORF">llap_12424</name>
</gene>
<accession>A0A2I0TU11</accession>
<reference evidence="3" key="2">
    <citation type="submission" date="2017-12" db="EMBL/GenBank/DDBJ databases">
        <title>Genome sequence of the Bar-tailed Godwit (Limosa lapponica baueri).</title>
        <authorList>
            <person name="Lima N.C.B."/>
            <person name="Parody-Merino A.M."/>
            <person name="Battley P.F."/>
            <person name="Fidler A.E."/>
            <person name="Prosdocimi F."/>
        </authorList>
    </citation>
    <scope>NUCLEOTIDE SEQUENCE [LARGE SCALE GENOMIC DNA]</scope>
</reference>
<organism evidence="2 3">
    <name type="scientific">Limosa lapponica baueri</name>
    <dbReference type="NCBI Taxonomy" id="1758121"/>
    <lineage>
        <taxon>Eukaryota</taxon>
        <taxon>Metazoa</taxon>
        <taxon>Chordata</taxon>
        <taxon>Craniata</taxon>
        <taxon>Vertebrata</taxon>
        <taxon>Euteleostomi</taxon>
        <taxon>Archelosauria</taxon>
        <taxon>Archosauria</taxon>
        <taxon>Dinosauria</taxon>
        <taxon>Saurischia</taxon>
        <taxon>Theropoda</taxon>
        <taxon>Coelurosauria</taxon>
        <taxon>Aves</taxon>
        <taxon>Neognathae</taxon>
        <taxon>Neoaves</taxon>
        <taxon>Charadriiformes</taxon>
        <taxon>Scolopacidae</taxon>
        <taxon>Limosa</taxon>
    </lineage>
</organism>
<feature type="region of interest" description="Disordered" evidence="1">
    <location>
        <begin position="1"/>
        <end position="20"/>
    </location>
</feature>
<dbReference type="Proteomes" id="UP000233556">
    <property type="component" value="Unassembled WGS sequence"/>
</dbReference>
<name>A0A2I0TU11_LIMLA</name>